<evidence type="ECO:0000313" key="2">
    <source>
        <dbReference type="EMBL" id="SJM38480.1"/>
    </source>
</evidence>
<organism evidence="2 3">
    <name type="scientific">Psychrobacter pasteurii</name>
    <dbReference type="NCBI Taxonomy" id="1945520"/>
    <lineage>
        <taxon>Bacteria</taxon>
        <taxon>Pseudomonadati</taxon>
        <taxon>Pseudomonadota</taxon>
        <taxon>Gammaproteobacteria</taxon>
        <taxon>Moraxellales</taxon>
        <taxon>Moraxellaceae</taxon>
        <taxon>Psychrobacter</taxon>
    </lineage>
</organism>
<protein>
    <recommendedName>
        <fullName evidence="1">Helicase ATP-binding domain-containing protein</fullName>
    </recommendedName>
</protein>
<proteinExistence type="predicted"/>
<dbReference type="InterPro" id="IPR027417">
    <property type="entry name" value="P-loop_NTPase"/>
</dbReference>
<dbReference type="SMART" id="SM00487">
    <property type="entry name" value="DEXDc"/>
    <property type="match status" value="1"/>
</dbReference>
<dbReference type="Pfam" id="PF04851">
    <property type="entry name" value="ResIII"/>
    <property type="match status" value="1"/>
</dbReference>
<dbReference type="EMBL" id="FUGD01000192">
    <property type="protein sequence ID" value="SJM38480.1"/>
    <property type="molecule type" value="Genomic_DNA"/>
</dbReference>
<dbReference type="InterPro" id="IPR014001">
    <property type="entry name" value="Helicase_ATP-bd"/>
</dbReference>
<reference evidence="3" key="1">
    <citation type="submission" date="2017-02" db="EMBL/GenBank/DDBJ databases">
        <authorList>
            <person name="Mornico D."/>
        </authorList>
    </citation>
    <scope>NUCLEOTIDE SEQUENCE [LARGE SCALE GENOMIC DNA]</scope>
</reference>
<dbReference type="SUPFAM" id="SSF52540">
    <property type="entry name" value="P-loop containing nucleoside triphosphate hydrolases"/>
    <property type="match status" value="1"/>
</dbReference>
<dbReference type="CDD" id="cd18785">
    <property type="entry name" value="SF2_C"/>
    <property type="match status" value="1"/>
</dbReference>
<accession>A0A1R4EJ27</accession>
<dbReference type="AlphaFoldDB" id="A0A1R4EJ27"/>
<dbReference type="Gene3D" id="3.40.50.300">
    <property type="entry name" value="P-loop containing nucleotide triphosphate hydrolases"/>
    <property type="match status" value="2"/>
</dbReference>
<evidence type="ECO:0000259" key="1">
    <source>
        <dbReference type="SMART" id="SM00487"/>
    </source>
</evidence>
<dbReference type="GO" id="GO:0016787">
    <property type="term" value="F:hydrolase activity"/>
    <property type="evidence" value="ECO:0007669"/>
    <property type="project" value="InterPro"/>
</dbReference>
<sequence length="745" mass="84091">MFKTISTYNENTMTAPVNILNQTYARTGQSKKNNELGMREMQARAFEKRDSQYLLIKSPPASGKSRAMMFLALDKLINQGIKKVIITVPEMSIGKSFRSTPLSDFGFFADWEVADRYNLCLNLAQSDFRKTEIFSEFITQDLDSSELPQILVCTHHSFRYGFDKVIEDGGSIDLFNDVLIGIDEFHHVSADESNRLGAILDSIMNRTNAHIVAMTGSYFRGDSIPILSDKDEEKFDKVTYTYYEQLNGYEHLKSLGLGYHFYKKSFFDALDECLDTTKKTIIHIPNVNSLTAETDKYETVGRIIDVIGDPISRDDNSGVITVRTKDGRQVLVADLVTDDAIRVNTQAYLANITSPDEMDIIIALGMAKEGFDWEYCEHVLTIGYRGSLTEVVQIIGRATRDSKGKEHAQFTNLIAEPEADKSEVTSSVNDLLKAITLSLLMEQVLKPNINFKRRSEIDLLGTADLPPGTVVIDDTENPPSDRVMEILNQEKDELLAQLYQNVDNSKKYIAAENNYTEAEAVSDNVIPRVIRSKYPALDSNEVRQVQEGLMQYMAINRQGGIVEGKDIPDDAPIENERLFIKKGSEYVDVSSLDEREKNKLKPEDIIKDRHLPPDAKIYDPKTNSSHINETNPSNSFVKVGSKFVNVNNLPIDLVKSINPFHDAYEVLSRTVDKEVLKTINDGVHASRSTVTEEEAIIMWPKISAFIKSKGRQPNFNSSDDIERRMAEVVAYVRNQKAKRDASYHD</sequence>
<dbReference type="InterPro" id="IPR006935">
    <property type="entry name" value="Helicase/UvrB_N"/>
</dbReference>
<feature type="domain" description="Helicase ATP-binding" evidence="1">
    <location>
        <begin position="34"/>
        <end position="241"/>
    </location>
</feature>
<gene>
    <name evidence="2" type="ORF">A1019T_02477</name>
</gene>
<dbReference type="GO" id="GO:0003677">
    <property type="term" value="F:DNA binding"/>
    <property type="evidence" value="ECO:0007669"/>
    <property type="project" value="InterPro"/>
</dbReference>
<keyword evidence="3" id="KW-1185">Reference proteome</keyword>
<dbReference type="Proteomes" id="UP000188169">
    <property type="component" value="Unassembled WGS sequence"/>
</dbReference>
<dbReference type="GO" id="GO:0005524">
    <property type="term" value="F:ATP binding"/>
    <property type="evidence" value="ECO:0007669"/>
    <property type="project" value="InterPro"/>
</dbReference>
<dbReference type="STRING" id="1945520.A1019T_02477"/>
<name>A0A1R4EJ27_9GAMM</name>
<evidence type="ECO:0000313" key="3">
    <source>
        <dbReference type="Proteomes" id="UP000188169"/>
    </source>
</evidence>